<evidence type="ECO:0000256" key="7">
    <source>
        <dbReference type="SAM" id="MobiDB-lite"/>
    </source>
</evidence>
<evidence type="ECO:0000313" key="11">
    <source>
        <dbReference type="EMBL" id="QPP06574.1"/>
    </source>
</evidence>
<reference evidence="12" key="1">
    <citation type="submission" date="2020-02" db="EMBL/GenBank/DDBJ databases">
        <title>Streptomyces sp. ASO4wet.</title>
        <authorList>
            <person name="Risdian C."/>
            <person name="Landwehr W."/>
            <person name="Schupp P."/>
            <person name="Wink J."/>
        </authorList>
    </citation>
    <scope>NUCLEOTIDE SEQUENCE [LARGE SCALE GENOMIC DNA]</scope>
    <source>
        <strain evidence="12">ASO4wet</strain>
    </source>
</reference>
<evidence type="ECO:0000256" key="2">
    <source>
        <dbReference type="ARBA" id="ARBA00022692"/>
    </source>
</evidence>
<dbReference type="AlphaFoldDB" id="A0A7T1T548"/>
<evidence type="ECO:0000256" key="5">
    <source>
        <dbReference type="ARBA" id="ARBA00022989"/>
    </source>
</evidence>
<protein>
    <submittedName>
        <fullName evidence="11">Thiol reductant ABC exporter subunit CydC</fullName>
    </submittedName>
</protein>
<organism evidence="11 12">
    <name type="scientific">Streptomyces bathyalis</name>
    <dbReference type="NCBI Taxonomy" id="2710756"/>
    <lineage>
        <taxon>Bacteria</taxon>
        <taxon>Bacillati</taxon>
        <taxon>Actinomycetota</taxon>
        <taxon>Actinomycetes</taxon>
        <taxon>Kitasatosporales</taxon>
        <taxon>Streptomycetaceae</taxon>
        <taxon>Streptomyces</taxon>
    </lineage>
</organism>
<dbReference type="GO" id="GO:0005886">
    <property type="term" value="C:plasma membrane"/>
    <property type="evidence" value="ECO:0007669"/>
    <property type="project" value="UniProtKB-SubCell"/>
</dbReference>
<dbReference type="GO" id="GO:0140359">
    <property type="term" value="F:ABC-type transporter activity"/>
    <property type="evidence" value="ECO:0007669"/>
    <property type="project" value="InterPro"/>
</dbReference>
<dbReference type="GO" id="GO:0045454">
    <property type="term" value="P:cell redox homeostasis"/>
    <property type="evidence" value="ECO:0007669"/>
    <property type="project" value="InterPro"/>
</dbReference>
<gene>
    <name evidence="11" type="primary">cydC</name>
    <name evidence="11" type="ORF">G4Z16_09365</name>
</gene>
<evidence type="ECO:0000256" key="3">
    <source>
        <dbReference type="ARBA" id="ARBA00022741"/>
    </source>
</evidence>
<dbReference type="InterPro" id="IPR017871">
    <property type="entry name" value="ABC_transporter-like_CS"/>
</dbReference>
<accession>A0A7T1T548</accession>
<dbReference type="InterPro" id="IPR039421">
    <property type="entry name" value="Type_1_exporter"/>
</dbReference>
<dbReference type="EMBL" id="CP048882">
    <property type="protein sequence ID" value="QPP06574.1"/>
    <property type="molecule type" value="Genomic_DNA"/>
</dbReference>
<evidence type="ECO:0000313" key="12">
    <source>
        <dbReference type="Proteomes" id="UP000595046"/>
    </source>
</evidence>
<dbReference type="CDD" id="cd03228">
    <property type="entry name" value="ABCC_MRP_Like"/>
    <property type="match status" value="1"/>
</dbReference>
<feature type="transmembrane region" description="Helical" evidence="8">
    <location>
        <begin position="154"/>
        <end position="173"/>
    </location>
</feature>
<dbReference type="InterPro" id="IPR003593">
    <property type="entry name" value="AAA+_ATPase"/>
</dbReference>
<dbReference type="Pfam" id="PF00005">
    <property type="entry name" value="ABC_tran"/>
    <property type="match status" value="1"/>
</dbReference>
<dbReference type="Gene3D" id="3.40.50.300">
    <property type="entry name" value="P-loop containing nucleotide triphosphate hydrolases"/>
    <property type="match status" value="1"/>
</dbReference>
<evidence type="ECO:0000256" key="6">
    <source>
        <dbReference type="ARBA" id="ARBA00023136"/>
    </source>
</evidence>
<dbReference type="InterPro" id="IPR003439">
    <property type="entry name" value="ABC_transporter-like_ATP-bd"/>
</dbReference>
<dbReference type="GO" id="GO:0034775">
    <property type="term" value="P:glutathione transmembrane transport"/>
    <property type="evidence" value="ECO:0007669"/>
    <property type="project" value="InterPro"/>
</dbReference>
<keyword evidence="3" id="KW-0547">Nucleotide-binding</keyword>
<dbReference type="SUPFAM" id="SSF52540">
    <property type="entry name" value="P-loop containing nucleoside triphosphate hydrolases"/>
    <property type="match status" value="1"/>
</dbReference>
<dbReference type="InterPro" id="IPR014223">
    <property type="entry name" value="ABC_CydC/D"/>
</dbReference>
<keyword evidence="2 8" id="KW-0812">Transmembrane</keyword>
<feature type="region of interest" description="Disordered" evidence="7">
    <location>
        <begin position="577"/>
        <end position="596"/>
    </location>
</feature>
<dbReference type="InterPro" id="IPR036640">
    <property type="entry name" value="ABC1_TM_sf"/>
</dbReference>
<dbReference type="PANTHER" id="PTHR24221:SF654">
    <property type="entry name" value="ATP-BINDING CASSETTE SUB-FAMILY B MEMBER 6"/>
    <property type="match status" value="1"/>
</dbReference>
<dbReference type="RefSeq" id="WP_197350400.1">
    <property type="nucleotide sequence ID" value="NZ_CP048882.1"/>
</dbReference>
<feature type="domain" description="ABC transporter" evidence="9">
    <location>
        <begin position="336"/>
        <end position="566"/>
    </location>
</feature>
<sequence length="596" mass="61561">MTRPVMRVLRPHMGRLLVAGLAGEAAEVCGIGLAAAAAWMIARAAEQPPLAAIGLAVVAVRACAIFKGVFRYGERLAGHDAALRVLADLRTKVFDAVAERRETIRDGDVLTRMVSDVDGVQDLLLRCALPALAAPATGAAALGLVTAVHPPAGAVLATGLTVAGLLVPGAVYLTSRRTGALIAEARTKLTLAGLDVLEGAEDLAAFGATARAMGTAAEAAERLARLERRAAAITGTATAVGIIVQAATALAMLLAARAEGTVTTAMLSLTALVAVETALPLTAAAHHLSAASPAARRVAALLAPPPPRRPAETPQDDAFPGRADGRLAMPSGPLGIALLGVRADYGGRPALCGVDLHIERGRRVAVVGASGAGKSSLLAALCGELPISGALTLAGADWGRYDPVDVRRAVRGLTQDAHIFTATIRANLLLARPDATDADLEAAARRAHLLAFVDSLPSRWDTEISPTTLSGGQRQRILLARAFLADPQILLLDEPTEGLDAQTADAITSDLLTSPTGGTLVLVTHRLTVLDDADEILVMDSGRIVQRGPHTHLSAAPGPYRDLLEAEQLTTRHLELAPSTSPATASNSRAPRRRCP</sequence>
<name>A0A7T1T548_9ACTN</name>
<dbReference type="SMART" id="SM00382">
    <property type="entry name" value="AAA"/>
    <property type="match status" value="1"/>
</dbReference>
<feature type="transmembrane region" description="Helical" evidence="8">
    <location>
        <begin position="123"/>
        <end position="148"/>
    </location>
</feature>
<evidence type="ECO:0000256" key="1">
    <source>
        <dbReference type="ARBA" id="ARBA00004651"/>
    </source>
</evidence>
<keyword evidence="12" id="KW-1185">Reference proteome</keyword>
<feature type="transmembrane region" description="Helical" evidence="8">
    <location>
        <begin position="49"/>
        <end position="70"/>
    </location>
</feature>
<dbReference type="InterPro" id="IPR011527">
    <property type="entry name" value="ABC1_TM_dom"/>
</dbReference>
<dbReference type="PROSITE" id="PS00211">
    <property type="entry name" value="ABC_TRANSPORTER_1"/>
    <property type="match status" value="1"/>
</dbReference>
<feature type="transmembrane region" description="Helical" evidence="8">
    <location>
        <begin position="230"/>
        <end position="256"/>
    </location>
</feature>
<dbReference type="GO" id="GO:0016887">
    <property type="term" value="F:ATP hydrolysis activity"/>
    <property type="evidence" value="ECO:0007669"/>
    <property type="project" value="InterPro"/>
</dbReference>
<evidence type="ECO:0000259" key="9">
    <source>
        <dbReference type="PROSITE" id="PS50893"/>
    </source>
</evidence>
<dbReference type="GO" id="GO:0005524">
    <property type="term" value="F:ATP binding"/>
    <property type="evidence" value="ECO:0007669"/>
    <property type="project" value="UniProtKB-KW"/>
</dbReference>
<keyword evidence="5 8" id="KW-1133">Transmembrane helix</keyword>
<feature type="compositionally biased region" description="Low complexity" evidence="7">
    <location>
        <begin position="577"/>
        <end position="589"/>
    </location>
</feature>
<feature type="domain" description="ABC transmembrane type-1" evidence="10">
    <location>
        <begin position="25"/>
        <end position="290"/>
    </location>
</feature>
<feature type="region of interest" description="Disordered" evidence="7">
    <location>
        <begin position="303"/>
        <end position="322"/>
    </location>
</feature>
<keyword evidence="4" id="KW-0067">ATP-binding</keyword>
<dbReference type="KEGG" id="sbat:G4Z16_09365"/>
<comment type="subcellular location">
    <subcellularLocation>
        <location evidence="1">Cell membrane</location>
        <topology evidence="1">Multi-pass membrane protein</topology>
    </subcellularLocation>
</comment>
<dbReference type="SUPFAM" id="SSF90123">
    <property type="entry name" value="ABC transporter transmembrane region"/>
    <property type="match status" value="1"/>
</dbReference>
<dbReference type="InterPro" id="IPR027417">
    <property type="entry name" value="P-loop_NTPase"/>
</dbReference>
<dbReference type="Proteomes" id="UP000595046">
    <property type="component" value="Chromosome"/>
</dbReference>
<evidence type="ECO:0000256" key="4">
    <source>
        <dbReference type="ARBA" id="ARBA00022840"/>
    </source>
</evidence>
<keyword evidence="6 8" id="KW-0472">Membrane</keyword>
<dbReference type="NCBIfam" id="TIGR02868">
    <property type="entry name" value="CydC"/>
    <property type="match status" value="1"/>
</dbReference>
<evidence type="ECO:0000256" key="8">
    <source>
        <dbReference type="SAM" id="Phobius"/>
    </source>
</evidence>
<dbReference type="PROSITE" id="PS50893">
    <property type="entry name" value="ABC_TRANSPORTER_2"/>
    <property type="match status" value="1"/>
</dbReference>
<evidence type="ECO:0000259" key="10">
    <source>
        <dbReference type="PROSITE" id="PS50929"/>
    </source>
</evidence>
<dbReference type="PROSITE" id="PS50929">
    <property type="entry name" value="ABC_TM1F"/>
    <property type="match status" value="1"/>
</dbReference>
<dbReference type="Gene3D" id="1.20.1560.10">
    <property type="entry name" value="ABC transporter type 1, transmembrane domain"/>
    <property type="match status" value="1"/>
</dbReference>
<dbReference type="PANTHER" id="PTHR24221">
    <property type="entry name" value="ATP-BINDING CASSETTE SUB-FAMILY B"/>
    <property type="match status" value="1"/>
</dbReference>
<proteinExistence type="predicted"/>
<dbReference type="GO" id="GO:0034040">
    <property type="term" value="F:ATPase-coupled lipid transmembrane transporter activity"/>
    <property type="evidence" value="ECO:0007669"/>
    <property type="project" value="TreeGrafter"/>
</dbReference>